<evidence type="ECO:0000256" key="8">
    <source>
        <dbReference type="ARBA" id="ARBA00022989"/>
    </source>
</evidence>
<feature type="compositionally biased region" description="Low complexity" evidence="10">
    <location>
        <begin position="84"/>
        <end position="108"/>
    </location>
</feature>
<proteinExistence type="inferred from homology"/>
<feature type="domain" description="TonB C-terminal" evidence="11">
    <location>
        <begin position="111"/>
        <end position="201"/>
    </location>
</feature>
<dbReference type="EMBL" id="FUWJ01000001">
    <property type="protein sequence ID" value="SJZ50302.1"/>
    <property type="molecule type" value="Genomic_DNA"/>
</dbReference>
<organism evidence="12 13">
    <name type="scientific">Enhydrobacter aerosaccus</name>
    <dbReference type="NCBI Taxonomy" id="225324"/>
    <lineage>
        <taxon>Bacteria</taxon>
        <taxon>Pseudomonadati</taxon>
        <taxon>Pseudomonadota</taxon>
        <taxon>Alphaproteobacteria</taxon>
        <taxon>Hyphomicrobiales</taxon>
        <taxon>Enhydrobacter</taxon>
    </lineage>
</organism>
<evidence type="ECO:0000256" key="4">
    <source>
        <dbReference type="ARBA" id="ARBA00022475"/>
    </source>
</evidence>
<dbReference type="InterPro" id="IPR051045">
    <property type="entry name" value="TonB-dependent_transducer"/>
</dbReference>
<evidence type="ECO:0000256" key="3">
    <source>
        <dbReference type="ARBA" id="ARBA00022448"/>
    </source>
</evidence>
<dbReference type="InterPro" id="IPR037682">
    <property type="entry name" value="TonB_C"/>
</dbReference>
<evidence type="ECO:0000256" key="2">
    <source>
        <dbReference type="ARBA" id="ARBA00006555"/>
    </source>
</evidence>
<dbReference type="PROSITE" id="PS52015">
    <property type="entry name" value="TONB_CTD"/>
    <property type="match status" value="1"/>
</dbReference>
<evidence type="ECO:0000259" key="11">
    <source>
        <dbReference type="PROSITE" id="PS52015"/>
    </source>
</evidence>
<accession>A0A1T4L6G4</accession>
<dbReference type="GO" id="GO:0015031">
    <property type="term" value="P:protein transport"/>
    <property type="evidence" value="ECO:0007669"/>
    <property type="project" value="UniProtKB-KW"/>
</dbReference>
<keyword evidence="6" id="KW-0812">Transmembrane</keyword>
<dbReference type="PANTHER" id="PTHR33446:SF2">
    <property type="entry name" value="PROTEIN TONB"/>
    <property type="match status" value="1"/>
</dbReference>
<dbReference type="SUPFAM" id="SSF74653">
    <property type="entry name" value="TolA/TonB C-terminal domain"/>
    <property type="match status" value="1"/>
</dbReference>
<reference evidence="13" key="1">
    <citation type="submission" date="2017-02" db="EMBL/GenBank/DDBJ databases">
        <authorList>
            <person name="Varghese N."/>
            <person name="Submissions S."/>
        </authorList>
    </citation>
    <scope>NUCLEOTIDE SEQUENCE [LARGE SCALE GENOMIC DNA]</scope>
    <source>
        <strain evidence="13">ATCC 27094</strain>
    </source>
</reference>
<evidence type="ECO:0000313" key="12">
    <source>
        <dbReference type="EMBL" id="SJZ50302.1"/>
    </source>
</evidence>
<evidence type="ECO:0000256" key="5">
    <source>
        <dbReference type="ARBA" id="ARBA00022519"/>
    </source>
</evidence>
<keyword evidence="3" id="KW-0813">Transport</keyword>
<evidence type="ECO:0000256" key="9">
    <source>
        <dbReference type="ARBA" id="ARBA00023136"/>
    </source>
</evidence>
<dbReference type="GO" id="GO:0055085">
    <property type="term" value="P:transmembrane transport"/>
    <property type="evidence" value="ECO:0007669"/>
    <property type="project" value="InterPro"/>
</dbReference>
<dbReference type="PANTHER" id="PTHR33446">
    <property type="entry name" value="PROTEIN TONB-RELATED"/>
    <property type="match status" value="1"/>
</dbReference>
<gene>
    <name evidence="12" type="ORF">SAMN02745126_01378</name>
</gene>
<dbReference type="GO" id="GO:0098797">
    <property type="term" value="C:plasma membrane protein complex"/>
    <property type="evidence" value="ECO:0007669"/>
    <property type="project" value="TreeGrafter"/>
</dbReference>
<dbReference type="Proteomes" id="UP000190092">
    <property type="component" value="Unassembled WGS sequence"/>
</dbReference>
<comment type="similarity">
    <text evidence="2">Belongs to the TonB family.</text>
</comment>
<dbReference type="STRING" id="225324.SAMN02745126_01378"/>
<evidence type="ECO:0000256" key="10">
    <source>
        <dbReference type="SAM" id="MobiDB-lite"/>
    </source>
</evidence>
<keyword evidence="13" id="KW-1185">Reference proteome</keyword>
<evidence type="ECO:0000256" key="6">
    <source>
        <dbReference type="ARBA" id="ARBA00022692"/>
    </source>
</evidence>
<feature type="compositionally biased region" description="Pro residues" evidence="10">
    <location>
        <begin position="39"/>
        <end position="83"/>
    </location>
</feature>
<name>A0A1T4L6G4_9HYPH</name>
<evidence type="ECO:0000256" key="7">
    <source>
        <dbReference type="ARBA" id="ARBA00022927"/>
    </source>
</evidence>
<comment type="subcellular location">
    <subcellularLocation>
        <location evidence="1">Cell inner membrane</location>
        <topology evidence="1">Single-pass membrane protein</topology>
        <orientation evidence="1">Periplasmic side</orientation>
    </subcellularLocation>
</comment>
<keyword evidence="7" id="KW-0653">Protein transport</keyword>
<evidence type="ECO:0000256" key="1">
    <source>
        <dbReference type="ARBA" id="ARBA00004383"/>
    </source>
</evidence>
<keyword evidence="8" id="KW-1133">Transmembrane helix</keyword>
<sequence length="201" mass="20908">MEVRMVADESAAPDTQVSVAPPDDTPPPDMQPEMNSIIQPPPPDLPPPVFPVQAPPPPPPQPKPKPPTPAPKPAPVHPSPKPAQPAQEASAPAASQSQPGPATAAAAPKTVGVSQVAFLVRPAPVYPRRSVRDNEQGTVMIRVLIDPAGRPGQVSLQTSSGFPALDESAISAVRAAQFRPYSEGGVPQAVWVLVPVTFSLK</sequence>
<dbReference type="Gene3D" id="3.30.1150.10">
    <property type="match status" value="1"/>
</dbReference>
<keyword evidence="4" id="KW-1003">Cell membrane</keyword>
<feature type="region of interest" description="Disordered" evidence="10">
    <location>
        <begin position="1"/>
        <end position="108"/>
    </location>
</feature>
<dbReference type="PRINTS" id="PR01217">
    <property type="entry name" value="PRICHEXTENSN"/>
</dbReference>
<dbReference type="GO" id="GO:0031992">
    <property type="term" value="F:energy transducer activity"/>
    <property type="evidence" value="ECO:0007669"/>
    <property type="project" value="TreeGrafter"/>
</dbReference>
<keyword evidence="9" id="KW-0472">Membrane</keyword>
<keyword evidence="5" id="KW-0997">Cell inner membrane</keyword>
<protein>
    <submittedName>
        <fullName evidence="12">Protein TonB</fullName>
    </submittedName>
</protein>
<dbReference type="AlphaFoldDB" id="A0A1T4L6G4"/>
<dbReference type="Pfam" id="PF03544">
    <property type="entry name" value="TonB_C"/>
    <property type="match status" value="1"/>
</dbReference>
<dbReference type="NCBIfam" id="TIGR01352">
    <property type="entry name" value="tonB_Cterm"/>
    <property type="match status" value="1"/>
</dbReference>
<evidence type="ECO:0000313" key="13">
    <source>
        <dbReference type="Proteomes" id="UP000190092"/>
    </source>
</evidence>
<dbReference type="InterPro" id="IPR006260">
    <property type="entry name" value="TonB/TolA_C"/>
</dbReference>